<feature type="chain" id="PRO_5046192412" evidence="1">
    <location>
        <begin position="23"/>
        <end position="261"/>
    </location>
</feature>
<dbReference type="Pfam" id="PF23536">
    <property type="entry name" value="TraK_C"/>
    <property type="match status" value="1"/>
</dbReference>
<sequence length="261" mass="29080">MNRALASVVCVFCFLFGPPLTAAGVPPVKLQVSPGQQQMVTLSRLHLNRIVTPFPAPQVRTIDQADIRIEGSVIYLSSRQEEPFVVYITPPGNESHALSLLVTLLDVPPKEIQLSLSKHWQRTLLGNREAARKWEESADYEQTITDILKTLVKGQIPEGYELGKFTTSSLQPCQQDGLVFDFTQAQQVRGHHFNVLVGTARNHTEKPVTFHEQSCHGHSVSAVSMWPKNSLYPGQKRELFIVSQTQEPESAPAVRPSLLSH</sequence>
<gene>
    <name evidence="3" type="ORF">NX722_08570</name>
</gene>
<dbReference type="Proteomes" id="UP001209854">
    <property type="component" value="Unassembled WGS sequence"/>
</dbReference>
<name>A0ABT3MTI7_9GAMM</name>
<evidence type="ECO:0000256" key="1">
    <source>
        <dbReference type="SAM" id="SignalP"/>
    </source>
</evidence>
<dbReference type="EMBL" id="JAPFCC010000001">
    <property type="protein sequence ID" value="MCW7552697.1"/>
    <property type="molecule type" value="Genomic_DNA"/>
</dbReference>
<keyword evidence="4" id="KW-1185">Reference proteome</keyword>
<keyword evidence="1" id="KW-0732">Signal</keyword>
<dbReference type="RefSeq" id="WP_262567626.1">
    <property type="nucleotide sequence ID" value="NZ_JAPFCC010000001.1"/>
</dbReference>
<organism evidence="3 4">
    <name type="scientific">Endozoicomonas gorgoniicola</name>
    <dbReference type="NCBI Taxonomy" id="1234144"/>
    <lineage>
        <taxon>Bacteria</taxon>
        <taxon>Pseudomonadati</taxon>
        <taxon>Pseudomonadota</taxon>
        <taxon>Gammaproteobacteria</taxon>
        <taxon>Oceanospirillales</taxon>
        <taxon>Endozoicomonadaceae</taxon>
        <taxon>Endozoicomonas</taxon>
    </lineage>
</organism>
<evidence type="ECO:0000313" key="4">
    <source>
        <dbReference type="Proteomes" id="UP001209854"/>
    </source>
</evidence>
<evidence type="ECO:0000313" key="3">
    <source>
        <dbReference type="EMBL" id="MCW7552697.1"/>
    </source>
</evidence>
<reference evidence="3 4" key="1">
    <citation type="submission" date="2022-10" db="EMBL/GenBank/DDBJ databases">
        <title>High-quality genome sequences of two octocoral-associated bacteria, Endozoicomonas euniceicola EF212 and Endozoicomonas gorgoniicola PS125.</title>
        <authorList>
            <person name="Chiou Y.-J."/>
            <person name="Chen Y.-H."/>
        </authorList>
    </citation>
    <scope>NUCLEOTIDE SEQUENCE [LARGE SCALE GENOMIC DNA]</scope>
    <source>
        <strain evidence="3 4">PS125</strain>
    </source>
</reference>
<feature type="signal peptide" evidence="1">
    <location>
        <begin position="1"/>
        <end position="22"/>
    </location>
</feature>
<protein>
    <submittedName>
        <fullName evidence="3">Type-F conjugative transfer system secretin TraK</fullName>
    </submittedName>
</protein>
<feature type="domain" description="TraK C-terminal" evidence="2">
    <location>
        <begin position="133"/>
        <end position="243"/>
    </location>
</feature>
<accession>A0ABT3MTI7</accession>
<evidence type="ECO:0000259" key="2">
    <source>
        <dbReference type="Pfam" id="PF23536"/>
    </source>
</evidence>
<dbReference type="InterPro" id="IPR055397">
    <property type="entry name" value="TraK_C"/>
</dbReference>
<proteinExistence type="predicted"/>
<comment type="caution">
    <text evidence="3">The sequence shown here is derived from an EMBL/GenBank/DDBJ whole genome shotgun (WGS) entry which is preliminary data.</text>
</comment>